<name>A0A6A6F453_9PEZI</name>
<keyword evidence="3" id="KW-1185">Reference proteome</keyword>
<gene>
    <name evidence="2" type="ORF">CERZMDRAFT_71203</name>
</gene>
<proteinExistence type="predicted"/>
<feature type="region of interest" description="Disordered" evidence="1">
    <location>
        <begin position="1"/>
        <end position="21"/>
    </location>
</feature>
<evidence type="ECO:0000313" key="2">
    <source>
        <dbReference type="EMBL" id="KAF2207939.1"/>
    </source>
</evidence>
<organism evidence="2 3">
    <name type="scientific">Cercospora zeae-maydis SCOH1-5</name>
    <dbReference type="NCBI Taxonomy" id="717836"/>
    <lineage>
        <taxon>Eukaryota</taxon>
        <taxon>Fungi</taxon>
        <taxon>Dikarya</taxon>
        <taxon>Ascomycota</taxon>
        <taxon>Pezizomycotina</taxon>
        <taxon>Dothideomycetes</taxon>
        <taxon>Dothideomycetidae</taxon>
        <taxon>Mycosphaerellales</taxon>
        <taxon>Mycosphaerellaceae</taxon>
        <taxon>Cercospora</taxon>
    </lineage>
</organism>
<sequence length="203" mass="22557">MALKRKRSSLAFSSPGSNGSDVTMLSSPLSSFYHQSKPVDAIFTKPTWSWPTYEDSPAHLNSRTRKRHRARPDEEQLCAKTITRLYEAQRQFPHAAPVSSSLITSTTTAEAPTQRTTLHSFWNLGQRSTDAMMSARASKVEASPDLIMCEDCDQNVREDGAMDLDGVIVENETRCEGCSRQVCDMCAVLGDRRICLSCAGRTF</sequence>
<accession>A0A6A6F453</accession>
<reference evidence="2" key="1">
    <citation type="journal article" date="2020" name="Stud. Mycol.">
        <title>101 Dothideomycetes genomes: a test case for predicting lifestyles and emergence of pathogens.</title>
        <authorList>
            <person name="Haridas S."/>
            <person name="Albert R."/>
            <person name="Binder M."/>
            <person name="Bloem J."/>
            <person name="Labutti K."/>
            <person name="Salamov A."/>
            <person name="Andreopoulos B."/>
            <person name="Baker S."/>
            <person name="Barry K."/>
            <person name="Bills G."/>
            <person name="Bluhm B."/>
            <person name="Cannon C."/>
            <person name="Castanera R."/>
            <person name="Culley D."/>
            <person name="Daum C."/>
            <person name="Ezra D."/>
            <person name="Gonzalez J."/>
            <person name="Henrissat B."/>
            <person name="Kuo A."/>
            <person name="Liang C."/>
            <person name="Lipzen A."/>
            <person name="Lutzoni F."/>
            <person name="Magnuson J."/>
            <person name="Mondo S."/>
            <person name="Nolan M."/>
            <person name="Ohm R."/>
            <person name="Pangilinan J."/>
            <person name="Park H.-J."/>
            <person name="Ramirez L."/>
            <person name="Alfaro M."/>
            <person name="Sun H."/>
            <person name="Tritt A."/>
            <person name="Yoshinaga Y."/>
            <person name="Zwiers L.-H."/>
            <person name="Turgeon B."/>
            <person name="Goodwin S."/>
            <person name="Spatafora J."/>
            <person name="Crous P."/>
            <person name="Grigoriev I."/>
        </authorList>
    </citation>
    <scope>NUCLEOTIDE SEQUENCE</scope>
    <source>
        <strain evidence="2">SCOH1-5</strain>
    </source>
</reference>
<protein>
    <submittedName>
        <fullName evidence="2">Uncharacterized protein</fullName>
    </submittedName>
</protein>
<dbReference type="Proteomes" id="UP000799539">
    <property type="component" value="Unassembled WGS sequence"/>
</dbReference>
<feature type="compositionally biased region" description="Polar residues" evidence="1">
    <location>
        <begin position="10"/>
        <end position="21"/>
    </location>
</feature>
<dbReference type="AlphaFoldDB" id="A0A6A6F453"/>
<dbReference type="OrthoDB" id="5336357at2759"/>
<evidence type="ECO:0000256" key="1">
    <source>
        <dbReference type="SAM" id="MobiDB-lite"/>
    </source>
</evidence>
<dbReference type="EMBL" id="ML992699">
    <property type="protein sequence ID" value="KAF2207939.1"/>
    <property type="molecule type" value="Genomic_DNA"/>
</dbReference>
<evidence type="ECO:0000313" key="3">
    <source>
        <dbReference type="Proteomes" id="UP000799539"/>
    </source>
</evidence>